<name>A0A1I5UMZ6_9BACI</name>
<protein>
    <submittedName>
        <fullName evidence="2">Uncharacterized protein</fullName>
    </submittedName>
</protein>
<sequence>MSNLEKRYNLWAFYLILICLGVAFYSLYSNIKNTWLISPPNYILFIISVLAFILGIKGLKNKRSWRTKTRSWLTVTLSSLLSIALFLALLFTLFFSSFGSNELIKTVSSLNNSYTIDFYRWDAGAAGTFGVRGELNGPLWFKKRIYYEKRTENVNVEWKSNNEVSINNRILKLNEGETFGY</sequence>
<keyword evidence="1" id="KW-0472">Membrane</keyword>
<proteinExistence type="predicted"/>
<feature type="transmembrane region" description="Helical" evidence="1">
    <location>
        <begin position="40"/>
        <end position="59"/>
    </location>
</feature>
<dbReference type="EMBL" id="FOXU01000001">
    <property type="protein sequence ID" value="SFP96590.1"/>
    <property type="molecule type" value="Genomic_DNA"/>
</dbReference>
<keyword evidence="1" id="KW-1133">Transmembrane helix</keyword>
<feature type="transmembrane region" description="Helical" evidence="1">
    <location>
        <begin position="71"/>
        <end position="95"/>
    </location>
</feature>
<evidence type="ECO:0000256" key="1">
    <source>
        <dbReference type="SAM" id="Phobius"/>
    </source>
</evidence>
<dbReference type="AlphaFoldDB" id="A0A1I5UMZ6"/>
<dbReference type="STRING" id="126156.SAMN05421670_0461"/>
<dbReference type="RefSeq" id="WP_245762591.1">
    <property type="nucleotide sequence ID" value="NZ_FOXU01000001.1"/>
</dbReference>
<dbReference type="Proteomes" id="UP000198734">
    <property type="component" value="Unassembled WGS sequence"/>
</dbReference>
<gene>
    <name evidence="2" type="ORF">SAMN05421670_0461</name>
</gene>
<accession>A0A1I5UMZ6</accession>
<reference evidence="3" key="1">
    <citation type="submission" date="2016-10" db="EMBL/GenBank/DDBJ databases">
        <authorList>
            <person name="Varghese N."/>
            <person name="Submissions S."/>
        </authorList>
    </citation>
    <scope>NUCLEOTIDE SEQUENCE [LARGE SCALE GENOMIC DNA]</scope>
    <source>
        <strain evidence="3">DSM 11706</strain>
    </source>
</reference>
<keyword evidence="1" id="KW-0812">Transmembrane</keyword>
<feature type="transmembrane region" description="Helical" evidence="1">
    <location>
        <begin position="12"/>
        <end position="28"/>
    </location>
</feature>
<dbReference type="Pfam" id="PF17428">
    <property type="entry name" value="DUF5412"/>
    <property type="match status" value="1"/>
</dbReference>
<organism evidence="2 3">
    <name type="scientific">Psychrobacillus psychrotolerans</name>
    <dbReference type="NCBI Taxonomy" id="126156"/>
    <lineage>
        <taxon>Bacteria</taxon>
        <taxon>Bacillati</taxon>
        <taxon>Bacillota</taxon>
        <taxon>Bacilli</taxon>
        <taxon>Bacillales</taxon>
        <taxon>Bacillaceae</taxon>
        <taxon>Psychrobacillus</taxon>
    </lineage>
</organism>
<evidence type="ECO:0000313" key="2">
    <source>
        <dbReference type="EMBL" id="SFP96590.1"/>
    </source>
</evidence>
<dbReference type="InterPro" id="IPR035406">
    <property type="entry name" value="DUF5412"/>
</dbReference>
<evidence type="ECO:0000313" key="3">
    <source>
        <dbReference type="Proteomes" id="UP000198734"/>
    </source>
</evidence>
<keyword evidence="3" id="KW-1185">Reference proteome</keyword>